<dbReference type="InterPro" id="IPR029058">
    <property type="entry name" value="AB_hydrolase_fold"/>
</dbReference>
<feature type="domain" description="C2H2-type" evidence="7">
    <location>
        <begin position="223"/>
        <end position="246"/>
    </location>
</feature>
<feature type="region of interest" description="Disordered" evidence="5">
    <location>
        <begin position="69"/>
        <end position="110"/>
    </location>
</feature>
<dbReference type="EMBL" id="JABFAI010000234">
    <property type="protein sequence ID" value="KAF4949535.1"/>
    <property type="molecule type" value="Genomic_DNA"/>
</dbReference>
<feature type="region of interest" description="Disordered" evidence="5">
    <location>
        <begin position="1033"/>
        <end position="1181"/>
    </location>
</feature>
<dbReference type="GO" id="GO:0016020">
    <property type="term" value="C:membrane"/>
    <property type="evidence" value="ECO:0007669"/>
    <property type="project" value="UniProtKB-SubCell"/>
</dbReference>
<dbReference type="InterPro" id="IPR002523">
    <property type="entry name" value="MgTranspt_CorA/ZnTranspt_ZntB"/>
</dbReference>
<keyword evidence="3 6" id="KW-1133">Transmembrane helix</keyword>
<feature type="region of interest" description="Disordered" evidence="5">
    <location>
        <begin position="1867"/>
        <end position="2034"/>
    </location>
</feature>
<feature type="compositionally biased region" description="Low complexity" evidence="5">
    <location>
        <begin position="1419"/>
        <end position="1430"/>
    </location>
</feature>
<organism evidence="8 9">
    <name type="scientific">Fusarium gaditjirri</name>
    <dbReference type="NCBI Taxonomy" id="282569"/>
    <lineage>
        <taxon>Eukaryota</taxon>
        <taxon>Fungi</taxon>
        <taxon>Dikarya</taxon>
        <taxon>Ascomycota</taxon>
        <taxon>Pezizomycotina</taxon>
        <taxon>Sordariomycetes</taxon>
        <taxon>Hypocreomycetidae</taxon>
        <taxon>Hypocreales</taxon>
        <taxon>Nectriaceae</taxon>
        <taxon>Fusarium</taxon>
        <taxon>Fusarium nisikadoi species complex</taxon>
    </lineage>
</organism>
<feature type="transmembrane region" description="Helical" evidence="6">
    <location>
        <begin position="1712"/>
        <end position="1733"/>
    </location>
</feature>
<evidence type="ECO:0000256" key="5">
    <source>
        <dbReference type="SAM" id="MobiDB-lite"/>
    </source>
</evidence>
<dbReference type="SUPFAM" id="SSF144083">
    <property type="entry name" value="Magnesium transport protein CorA, transmembrane region"/>
    <property type="match status" value="1"/>
</dbReference>
<keyword evidence="4 6" id="KW-0472">Membrane</keyword>
<feature type="compositionally biased region" description="Basic and acidic residues" evidence="5">
    <location>
        <begin position="650"/>
        <end position="665"/>
    </location>
</feature>
<dbReference type="PANTHER" id="PTHR47685">
    <property type="entry name" value="MAGNESIUM TRANSPORT PROTEIN CORA"/>
    <property type="match status" value="1"/>
</dbReference>
<dbReference type="InterPro" id="IPR045863">
    <property type="entry name" value="CorA_TM1_TM2"/>
</dbReference>
<comment type="caution">
    <text evidence="8">The sequence shown here is derived from an EMBL/GenBank/DDBJ whole genome shotgun (WGS) entry which is preliminary data.</text>
</comment>
<feature type="compositionally biased region" description="Polar residues" evidence="5">
    <location>
        <begin position="1926"/>
        <end position="1949"/>
    </location>
</feature>
<name>A0A8H4WTM9_9HYPO</name>
<dbReference type="Pfam" id="PF01544">
    <property type="entry name" value="CorA"/>
    <property type="match status" value="1"/>
</dbReference>
<proteinExistence type="predicted"/>
<dbReference type="SUPFAM" id="SSF53474">
    <property type="entry name" value="alpha/beta-Hydrolases"/>
    <property type="match status" value="1"/>
</dbReference>
<feature type="compositionally biased region" description="Basic and acidic residues" evidence="5">
    <location>
        <begin position="1041"/>
        <end position="1050"/>
    </location>
</feature>
<dbReference type="PANTHER" id="PTHR47685:SF1">
    <property type="entry name" value="MAGNESIUM TRANSPORT PROTEIN CORA"/>
    <property type="match status" value="1"/>
</dbReference>
<dbReference type="GO" id="GO:0046873">
    <property type="term" value="F:metal ion transmembrane transporter activity"/>
    <property type="evidence" value="ECO:0007669"/>
    <property type="project" value="InterPro"/>
</dbReference>
<feature type="region of interest" description="Disordered" evidence="5">
    <location>
        <begin position="605"/>
        <end position="666"/>
    </location>
</feature>
<evidence type="ECO:0000313" key="8">
    <source>
        <dbReference type="EMBL" id="KAF4949535.1"/>
    </source>
</evidence>
<evidence type="ECO:0000313" key="9">
    <source>
        <dbReference type="Proteomes" id="UP000604273"/>
    </source>
</evidence>
<feature type="region of interest" description="Disordered" evidence="5">
    <location>
        <begin position="2173"/>
        <end position="2199"/>
    </location>
</feature>
<gene>
    <name evidence="8" type="ORF">FGADI_8833</name>
</gene>
<feature type="compositionally biased region" description="Low complexity" evidence="5">
    <location>
        <begin position="463"/>
        <end position="474"/>
    </location>
</feature>
<dbReference type="Gene3D" id="1.20.58.340">
    <property type="entry name" value="Magnesium transport protein CorA, transmembrane region"/>
    <property type="match status" value="1"/>
</dbReference>
<reference evidence="8" key="1">
    <citation type="journal article" date="2020" name="BMC Genomics">
        <title>Correction to: Identification and distribution of gene clusters required for synthesis of sphingolipid metabolism inhibitors in diverse species of the filamentous fungus Fusarium.</title>
        <authorList>
            <person name="Kim H.S."/>
            <person name="Lohmar J.M."/>
            <person name="Busman M."/>
            <person name="Brown D.W."/>
            <person name="Naumann T.A."/>
            <person name="Divon H.H."/>
            <person name="Lysoe E."/>
            <person name="Uhlig S."/>
            <person name="Proctor R.H."/>
        </authorList>
    </citation>
    <scope>NUCLEOTIDE SEQUENCE</scope>
    <source>
        <strain evidence="8">NRRL 45417</strain>
    </source>
</reference>
<comment type="subcellular location">
    <subcellularLocation>
        <location evidence="1">Membrane</location>
        <topology evidence="1">Multi-pass membrane protein</topology>
    </subcellularLocation>
</comment>
<dbReference type="OrthoDB" id="361039at2759"/>
<feature type="compositionally biased region" description="Basic and acidic residues" evidence="5">
    <location>
        <begin position="94"/>
        <end position="110"/>
    </location>
</feature>
<feature type="region of interest" description="Disordered" evidence="5">
    <location>
        <begin position="1406"/>
        <end position="1447"/>
    </location>
</feature>
<evidence type="ECO:0000256" key="3">
    <source>
        <dbReference type="ARBA" id="ARBA00022989"/>
    </source>
</evidence>
<evidence type="ECO:0000256" key="6">
    <source>
        <dbReference type="SAM" id="Phobius"/>
    </source>
</evidence>
<evidence type="ECO:0000256" key="1">
    <source>
        <dbReference type="ARBA" id="ARBA00004141"/>
    </source>
</evidence>
<keyword evidence="9" id="KW-1185">Reference proteome</keyword>
<evidence type="ECO:0000256" key="4">
    <source>
        <dbReference type="ARBA" id="ARBA00023136"/>
    </source>
</evidence>
<evidence type="ECO:0000259" key="7">
    <source>
        <dbReference type="PROSITE" id="PS00028"/>
    </source>
</evidence>
<feature type="compositionally biased region" description="Low complexity" evidence="5">
    <location>
        <begin position="1091"/>
        <end position="1105"/>
    </location>
</feature>
<accession>A0A8H4WTM9</accession>
<dbReference type="Proteomes" id="UP000604273">
    <property type="component" value="Unassembled WGS sequence"/>
</dbReference>
<dbReference type="InterPro" id="IPR050829">
    <property type="entry name" value="CorA_MIT"/>
</dbReference>
<feature type="region of interest" description="Disordered" evidence="5">
    <location>
        <begin position="463"/>
        <end position="487"/>
    </location>
</feature>
<dbReference type="PROSITE" id="PS00028">
    <property type="entry name" value="ZINC_FINGER_C2H2_1"/>
    <property type="match status" value="1"/>
</dbReference>
<keyword evidence="2 6" id="KW-0812">Transmembrane</keyword>
<sequence>MSGNQDPSMTKSTSFIPWNPALKANVNIPEPSRIVSDIVGSAAVKASAAGILSSNPRIQAAQSEWERRQAQYLSQTSGSSQAIPQKRNPPSDLLPRRTPADHARVREARRFTEDEVARQLAEINSAAIKKSAMQYSSQSPVVSLTGAELLKKYTGQGTPSPTPAVRSPDFTVPDTRLEAIILAEPDRPYTVYPFPQGGCTSARGALIPANYRLHDDPELPYICPVRDCRRVFGKLNGLGGHFGAGHCSTTFNDNGDGTLTKVGSYQKDGPGGTPGIVVSRNPLPPDAPPPVDPGLSVFASFQQNRVSRAAELERKTTRSQNTTYRSQTTQDSEVKQYLHQHLSPAQKPHQREDISFMLTLPRRRELPESWKQTHRGSNLDITHYSCAVAYLVGTSVVGSEQCTVNTTRPSARLSQPCIRLPVGLSVSAKQAFSPLECCVGCRYWCHLQRRSNSCDWCPDPKLGRGSSGSSRSSSEGMNPPMDLDGFEDVDTVTEAQPKRRKRRSSGNDVAMGRVELGAELGAELEMEDWEIAPGRIKEESSADNIAYSNSYLTSGQPVTVSEDISFNVMVLKPGSANNWAVEDDKLRTCSVGSGKIRVTMNEKTFNLGPNGMTHTVDMDTDSPEPELSNDKDSVNPGSPPGQLPPLNDYMTKREPEGKTSEESTETKVVSKARFIIDPEGELTHDQTTVDIVTVPCPGADPLRTWSRDGLMSRYYGALSMREAEGAVSDADRPAPSWVRQGLRREADRARILLYEHPTTTDDTRLSNLADALLEELGNLRKREKQTRPVVFVGHSIGGIIVKMVLIKSSKDPSFEDIYRQCYGAAFFGSSYFAMPSLAAGIQNLLQLSAPMPTSITDDLRVGNTLLLQLDDDFKSIAHDFRIWTLYETIDSRLAGSSGDVYFTAPLTSIKSAILGMRQETILPLQSDHANIASFGRHNVHTMRLFLKQLSALIGRADEYSREDGNWSLNLEQKVNVEVHGFFEDPPGPLDVATIRAWSTRLPLRDFLRKGPEECLAERLNEVETVDEGRFLRNRGKTTRLPTEKVADEAHTNPLGISHGSSDLSPPASPVIRPVDAEKTRSESAPQTGERSPVTPSSPAAVSPPTHYSTPMRRPSPLIRANFEQDLAVDRLSPPPRGRMGRSLSRSVSMGTQASQYEYKDFPPFSQRSRSTFDGFSDDNDIEASPKLPEAIVAIRKAANNGERRASETVIVDEVPAAFSKPQIETRKFMWVHLPYNNPRWVTKIFETLQTANNRNYAPLFNNDFWATRHSRGRHSQHYAYFAKPGCYFSAPRHSRSSKQSSISPKPEGGIYTCLFLPYLHFDSYKRLIRRRELILQRLGHGRARPVPESVAKSDSLESQVIWEFLGHDPPLNCRRTLDQYGYPSLRDTRSRDDDQMLYKLTKERTFAPGLGPGLHGQMSNSSSGSSGSGSRRSKTSSQDGEDEEGCEDSILNGNVLMVDQLWLWAIDSHTLLSFFPKREGDAIEGPLYQQADLRDSIFNEVNVDLTRQCENALDLAALAVLHAVTVLLDRSSHPDLEVFRIFEEAISVLTEKLTSSLKTFRAEGFRDKASAYEPVENKARSIRARHKAEGRRAEEDNRDNTSALLELRDIEDELLILIHLFERQSKVVSSMLSTYTRSELRERTANGRLFLSEAIKKVSEYTHQAQEMIQRVRSTRNDYDKLLQMVQRQAQVDEVRLSRLHADLASAQSRSVMIFTTFTVIFLPLTFFTGLFGMNTQEWGGENNLSLKTIGTISLPASFALVAFSLVAAFSTNARLLVKWLVHVYRHMMSWMWRTLCKPAVAKVVDMLPQRKERQREERDSRNGKRMLREEMSDFWERHRLERDRGYTVPEKNKRTVQSAWIPLPSHSRVNMADSPRYAMDTQSSQRRTSPIRKGQPERPSTPTRRPTTPTLGRRPTTPALGRRGSNASLGRQGSNATLSRPVTPTATRTDGDPVKLGRVTTPKTGPAPGSPETPARILPAIPESPLVMPSPRSRQVSRAGVTPRSRQVSTTDAAPRSRKVSQTLPAPEVDVTPDVSKAPGLEVAPTVVKAPRVGRVPKVRSTPKVALVPNVRSLVGSAIIPSTARPPRIARTPAVATPPVVAPAPIIVTISAAQVVPGVAPGPYAAPIPLSAPLPVIALVPIIARALFTALAPRVSSTPKVARLPLTQEAPKSALASRSARAPKALPPPPTRLLLGQA</sequence>
<reference evidence="8" key="2">
    <citation type="submission" date="2020-05" db="EMBL/GenBank/DDBJ databases">
        <authorList>
            <person name="Kim H.-S."/>
            <person name="Proctor R.H."/>
            <person name="Brown D.W."/>
        </authorList>
    </citation>
    <scope>NUCLEOTIDE SEQUENCE</scope>
    <source>
        <strain evidence="8">NRRL 45417</strain>
    </source>
</reference>
<feature type="compositionally biased region" description="Polar residues" evidence="5">
    <location>
        <begin position="1143"/>
        <end position="1155"/>
    </location>
</feature>
<feature type="compositionally biased region" description="Low complexity" evidence="5">
    <location>
        <begin position="1898"/>
        <end position="1919"/>
    </location>
</feature>
<feature type="compositionally biased region" description="Polar residues" evidence="5">
    <location>
        <begin position="71"/>
        <end position="83"/>
    </location>
</feature>
<dbReference type="InterPro" id="IPR013087">
    <property type="entry name" value="Znf_C2H2_type"/>
</dbReference>
<protein>
    <recommendedName>
        <fullName evidence="7">C2H2-type domain-containing protein</fullName>
    </recommendedName>
</protein>
<feature type="transmembrane region" description="Helical" evidence="6">
    <location>
        <begin position="1745"/>
        <end position="1771"/>
    </location>
</feature>
<evidence type="ECO:0000256" key="2">
    <source>
        <dbReference type="ARBA" id="ARBA00022692"/>
    </source>
</evidence>